<evidence type="ECO:0000313" key="8">
    <source>
        <dbReference type="EMBL" id="AXE34244.1"/>
    </source>
</evidence>
<feature type="transmembrane region" description="Helical" evidence="7">
    <location>
        <begin position="93"/>
        <end position="111"/>
    </location>
</feature>
<proteinExistence type="inferred from homology"/>
<keyword evidence="5 7" id="KW-1133">Transmembrane helix</keyword>
<dbReference type="InterPro" id="IPR032808">
    <property type="entry name" value="DoxX"/>
</dbReference>
<evidence type="ECO:0000256" key="1">
    <source>
        <dbReference type="ARBA" id="ARBA00004651"/>
    </source>
</evidence>
<dbReference type="Proteomes" id="UP000252038">
    <property type="component" value="Chromosome"/>
</dbReference>
<evidence type="ECO:0008006" key="10">
    <source>
        <dbReference type="Google" id="ProtNLM"/>
    </source>
</evidence>
<evidence type="ECO:0000256" key="7">
    <source>
        <dbReference type="SAM" id="Phobius"/>
    </source>
</evidence>
<protein>
    <recommendedName>
        <fullName evidence="10">DoxX family protein</fullName>
    </recommendedName>
</protein>
<dbReference type="KEGG" id="chrb:DK843_07980"/>
<dbReference type="Pfam" id="PF07681">
    <property type="entry name" value="DoxX"/>
    <property type="match status" value="1"/>
</dbReference>
<dbReference type="PANTHER" id="PTHR33452:SF1">
    <property type="entry name" value="INNER MEMBRANE PROTEIN YPHA-RELATED"/>
    <property type="match status" value="1"/>
</dbReference>
<comment type="similarity">
    <text evidence="2">Belongs to the DoxX family.</text>
</comment>
<evidence type="ECO:0000313" key="9">
    <source>
        <dbReference type="Proteomes" id="UP000252038"/>
    </source>
</evidence>
<reference evidence="8 9" key="1">
    <citation type="submission" date="2018-05" db="EMBL/GenBank/DDBJ databases">
        <title>Genome sequencing, assembly and analysis of the novel insecticidal bacterium, Chromobacterium phragmitis.</title>
        <authorList>
            <person name="Sparks M.E."/>
            <person name="Blackburn M.B."/>
            <person name="Gundersen-Rindal D.E."/>
        </authorList>
    </citation>
    <scope>NUCLEOTIDE SEQUENCE [LARGE SCALE GENOMIC DNA]</scope>
    <source>
        <strain evidence="8">IIBBL 274-1</strain>
    </source>
</reference>
<evidence type="ECO:0000256" key="5">
    <source>
        <dbReference type="ARBA" id="ARBA00022989"/>
    </source>
</evidence>
<evidence type="ECO:0000256" key="2">
    <source>
        <dbReference type="ARBA" id="ARBA00006679"/>
    </source>
</evidence>
<evidence type="ECO:0000256" key="6">
    <source>
        <dbReference type="ARBA" id="ARBA00023136"/>
    </source>
</evidence>
<name>A0A344UG46_9NEIS</name>
<accession>A0A344UG46</accession>
<keyword evidence="4 7" id="KW-0812">Transmembrane</keyword>
<gene>
    <name evidence="8" type="ORF">DK843_07980</name>
</gene>
<sequence>MNAIAKPAVSAYQLLIRYSNLLQPLVLLLLRLWLVDVFFRSGLTKIDDWDITLALFTDEYHVPLLPPAVAAAMATCGELGLSVLLALGLGGRFAAAGLFILNAVAVISYPALNEATRQFHYFWGAQLLTLLAFGSGALSLDAWLKRWLSARCEACGKVN</sequence>
<keyword evidence="6 7" id="KW-0472">Membrane</keyword>
<dbReference type="EMBL" id="CP029554">
    <property type="protein sequence ID" value="AXE34244.1"/>
    <property type="molecule type" value="Genomic_DNA"/>
</dbReference>
<feature type="transmembrane region" description="Helical" evidence="7">
    <location>
        <begin position="64"/>
        <end position="86"/>
    </location>
</feature>
<dbReference type="AlphaFoldDB" id="A0A344UG46"/>
<dbReference type="GO" id="GO:0005886">
    <property type="term" value="C:plasma membrane"/>
    <property type="evidence" value="ECO:0007669"/>
    <property type="project" value="UniProtKB-SubCell"/>
</dbReference>
<dbReference type="InterPro" id="IPR051907">
    <property type="entry name" value="DoxX-like_oxidoreductase"/>
</dbReference>
<dbReference type="RefSeq" id="WP_114072999.1">
    <property type="nucleotide sequence ID" value="NZ_CP029554.1"/>
</dbReference>
<comment type="subcellular location">
    <subcellularLocation>
        <location evidence="1">Cell membrane</location>
        <topology evidence="1">Multi-pass membrane protein</topology>
    </subcellularLocation>
</comment>
<feature type="transmembrane region" description="Helical" evidence="7">
    <location>
        <begin position="123"/>
        <end position="144"/>
    </location>
</feature>
<organism evidence="8 9">
    <name type="scientific">Chromobacterium phragmitis</name>
    <dbReference type="NCBI Taxonomy" id="2202141"/>
    <lineage>
        <taxon>Bacteria</taxon>
        <taxon>Pseudomonadati</taxon>
        <taxon>Pseudomonadota</taxon>
        <taxon>Betaproteobacteria</taxon>
        <taxon>Neisseriales</taxon>
        <taxon>Chromobacteriaceae</taxon>
        <taxon>Chromobacterium</taxon>
    </lineage>
</organism>
<evidence type="ECO:0000256" key="3">
    <source>
        <dbReference type="ARBA" id="ARBA00022475"/>
    </source>
</evidence>
<feature type="transmembrane region" description="Helical" evidence="7">
    <location>
        <begin position="21"/>
        <end position="39"/>
    </location>
</feature>
<dbReference type="PANTHER" id="PTHR33452">
    <property type="entry name" value="OXIDOREDUCTASE CATD-RELATED"/>
    <property type="match status" value="1"/>
</dbReference>
<evidence type="ECO:0000256" key="4">
    <source>
        <dbReference type="ARBA" id="ARBA00022692"/>
    </source>
</evidence>
<keyword evidence="3" id="KW-1003">Cell membrane</keyword>